<evidence type="ECO:0000259" key="11">
    <source>
        <dbReference type="Pfam" id="PF14658"/>
    </source>
</evidence>
<keyword evidence="14" id="KW-0675">Receptor</keyword>
<evidence type="ECO:0000256" key="9">
    <source>
        <dbReference type="SAM" id="MobiDB-lite"/>
    </source>
</evidence>
<feature type="region of interest" description="Disordered" evidence="9">
    <location>
        <begin position="839"/>
        <end position="1104"/>
    </location>
</feature>
<keyword evidence="3" id="KW-0963">Cytoplasm</keyword>
<evidence type="ECO:0000259" key="12">
    <source>
        <dbReference type="Pfam" id="PF14662"/>
    </source>
</evidence>
<feature type="compositionally biased region" description="Basic and acidic residues" evidence="9">
    <location>
        <begin position="1053"/>
        <end position="1074"/>
    </location>
</feature>
<feature type="transmembrane region" description="Helical" evidence="10">
    <location>
        <begin position="1537"/>
        <end position="1559"/>
    </location>
</feature>
<reference evidence="14" key="1">
    <citation type="submission" date="2025-08" db="UniProtKB">
        <authorList>
            <consortium name="RefSeq"/>
        </authorList>
    </citation>
    <scope>IDENTIFICATION</scope>
    <source>
        <tissue evidence="14">Muscle</tissue>
    </source>
</reference>
<keyword evidence="7 10" id="KW-0472">Membrane</keyword>
<feature type="region of interest" description="Disordered" evidence="9">
    <location>
        <begin position="29"/>
        <end position="51"/>
    </location>
</feature>
<dbReference type="InterPro" id="IPR039508">
    <property type="entry name" value="KASH5_EF-hand-like_dom"/>
</dbReference>
<feature type="compositionally biased region" description="Polar residues" evidence="9">
    <location>
        <begin position="1086"/>
        <end position="1103"/>
    </location>
</feature>
<feature type="region of interest" description="Disordered" evidence="9">
    <location>
        <begin position="66"/>
        <end position="151"/>
    </location>
</feature>
<feature type="domain" description="Protein KASH5 EF-hand-like" evidence="11">
    <location>
        <begin position="246"/>
        <end position="310"/>
    </location>
</feature>
<dbReference type="RefSeq" id="XP_010766962.1">
    <property type="nucleotide sequence ID" value="XM_010768660.1"/>
</dbReference>
<feature type="compositionally biased region" description="Polar residues" evidence="9">
    <location>
        <begin position="947"/>
        <end position="959"/>
    </location>
</feature>
<feature type="compositionally biased region" description="Basic and acidic residues" evidence="9">
    <location>
        <begin position="1033"/>
        <end position="1044"/>
    </location>
</feature>
<feature type="region of interest" description="Disordered" evidence="9">
    <location>
        <begin position="1242"/>
        <end position="1318"/>
    </location>
</feature>
<feature type="compositionally biased region" description="Acidic residues" evidence="9">
    <location>
        <begin position="933"/>
        <end position="942"/>
    </location>
</feature>
<evidence type="ECO:0000256" key="6">
    <source>
        <dbReference type="ARBA" id="ARBA00023054"/>
    </source>
</evidence>
<evidence type="ECO:0000313" key="14">
    <source>
        <dbReference type="RefSeq" id="XP_010766962.1"/>
    </source>
</evidence>
<feature type="compositionally biased region" description="Polar residues" evidence="9">
    <location>
        <begin position="911"/>
        <end position="928"/>
    </location>
</feature>
<dbReference type="GO" id="GO:0005789">
    <property type="term" value="C:endoplasmic reticulum membrane"/>
    <property type="evidence" value="ECO:0007669"/>
    <property type="project" value="TreeGrafter"/>
</dbReference>
<feature type="compositionally biased region" description="Polar residues" evidence="9">
    <location>
        <begin position="84"/>
        <end position="121"/>
    </location>
</feature>
<feature type="compositionally biased region" description="Polar residues" evidence="9">
    <location>
        <begin position="1260"/>
        <end position="1271"/>
    </location>
</feature>
<evidence type="ECO:0000256" key="5">
    <source>
        <dbReference type="ARBA" id="ARBA00022989"/>
    </source>
</evidence>
<keyword evidence="5 10" id="KW-1133">Transmembrane helix</keyword>
<evidence type="ECO:0000256" key="2">
    <source>
        <dbReference type="ARBA" id="ARBA00004496"/>
    </source>
</evidence>
<gene>
    <name evidence="14" type="primary">lrmp</name>
</gene>
<feature type="coiled-coil region" evidence="8">
    <location>
        <begin position="372"/>
        <end position="500"/>
    </location>
</feature>
<keyword evidence="13" id="KW-1185">Reference proteome</keyword>
<comment type="subcellular location">
    <subcellularLocation>
        <location evidence="2">Cytoplasm</location>
    </subcellularLocation>
    <subcellularLocation>
        <location evidence="1">Membrane</location>
        <topology evidence="1">Single-pass membrane protein</topology>
    </subcellularLocation>
</comment>
<evidence type="ECO:0000256" key="10">
    <source>
        <dbReference type="SAM" id="Phobius"/>
    </source>
</evidence>
<proteinExistence type="predicted"/>
<dbReference type="GeneID" id="104943304"/>
<feature type="compositionally biased region" description="Basic and acidic residues" evidence="9">
    <location>
        <begin position="66"/>
        <end position="76"/>
    </location>
</feature>
<protein>
    <submittedName>
        <fullName evidence="14">Inositol 1,4,5-triphosphate receptor associated 2</fullName>
    </submittedName>
</protein>
<dbReference type="Pfam" id="PF05781">
    <property type="entry name" value="MRVI1"/>
    <property type="match status" value="2"/>
</dbReference>
<dbReference type="Proteomes" id="UP000504611">
    <property type="component" value="Unplaced"/>
</dbReference>
<sequence length="1595" mass="177149">MEYYTPQPNRRHNPVDSICRKLQTIQWRGDREPNSPFQIPKLSSNNYYSPQSGLRHNLESILKKGTLHRDEGERGKGRGMSPAAASQRTNKGSSIPLPTSSTPACNTPSPTNLTYTITSTLSERRGAEGSDLRRIKTWPGHCSTPTGQSKESRYFSFTPQTIRPESERPSKSPPLCSTITPNQGTLSYNLNFCSADRANSTEWELPYPALVVKRLSMGDGGSSVASETKENMAEISLICEENLLDTIFYACDTQRRGKVYVSHIVDFLRHTTSRKSGDSGLEDLCNMLDPEHKDVSIDLVTYHAVMKEWIDDCRNNGEDTPDEVSQEDSVKFRDSLSAKRSMLFNITSGSLEAFGGEASRAEFETSELVCCVADLQMSNQKLEEEMRKMKLVVESMEDSNQKLAEENEQLHNQATVNQQLAQKEKMLNEEVEEMKATLNCREEGRARASAHSKRVDRENQSLIASIASLQEENFRVTVETEELQRRIAELRNINADLQVQIHSFDAVVGEKEAVIIEKSRLIDELKSAVEEYSSITELLRSHKSKLESQMQMMQPDMSGAGLSLSVAFRLNQSSSGSLQTELALAQSPLEAHHGVDLLSTTMSCVSPLDMTLDREVLLMLQGPNPEQMAREFKNLLNKLKRNFREETNSILSTTRGLLDNCAQPAGDQDAVLQAPSKQCSERSCTSTSQSYVGCTSCHFVSVSGENFLEALKTLGCSGRAADPGLLFPQKVQAELDAKREDWALSLDQLAQYTDSLEKELIKMASNMRRSRTEILHLSVRVQEQENQKQQLCEELEQIKTPQDSREASCQTPAPEEEPGDDLDWDEEFALQDFLKNELAERNCKEQGGRTERSEEEDGEERWTVVDTAGEGEVRDTSTPVSALSGRTLPRNGAAEESHDSAACTESEQDLDVQSMQVNSSALFSTQPTSEEHREEEEKEGEADPSTGDMSRTKSPSQDQSADRSAAEDSTCLLPVLVEEEESVQDGTAEVVPTVSASMEETDRFTSSSPQSGSSVTHASQSGSGVGSVTSDPCKSEDSAAKKDSLPLGGKKKRELERESSMEVIEERKVQEDLSKSSVATDKGSDMSGSSGTAMADKNSSLSPNDKEIEADFQRLALGFKCDMFTLEKRLRLEERSRDLAEENVRKEISSCQGLLQALTPLCEDDNQSIEIIQRLQKNLEILIQSMSRVSSRSEMLGAIHQESRIGKAVEVMIQHVENLRRMYTKEHAELLELREALMQNERSFGSQTERGKDDFRGKKQPTQYYKSSTRRVSIAAIPRSGGGNMQFDMSKTQDCSETETERLTRRSPWNVGGKSSARPPLKRFVSSAAWVETEEPSLLMKGTAYDNTDCQVEEEQKEEPVAERRRSSLSELGSKLTSLILPHKTLVQPNTHHWPTAAPLSASKAKRLAAKLGEIIIYYDLRFMQGSQALICILLRTNSSLPGLFCLSLTFYVKHYFIFLVQMSVLCKRMMCCSELSFPLFLLSTLLRSQDELFVMLPTPSPSPTSTDPGMAQSLSHSVTSSRSAAAAAVARSGRGLWLWLAMVVVLAGLLALLASLVMQPAVDAAPVGTGDSWMTIQQLLWPYTGLRHNGQPPV</sequence>
<dbReference type="Pfam" id="PF14662">
    <property type="entry name" value="KASH_CCD"/>
    <property type="match status" value="1"/>
</dbReference>
<name>A0A6I9MRD5_9TELE</name>
<feature type="region of interest" description="Disordered" evidence="9">
    <location>
        <begin position="798"/>
        <end position="822"/>
    </location>
</feature>
<dbReference type="PANTHER" id="PTHR15352:SF3">
    <property type="entry name" value="INOSITOL 1,4,5-TRIPHOSPHATE RECEPTOR ASSOCIATED 2"/>
    <property type="match status" value="1"/>
</dbReference>
<dbReference type="Pfam" id="PF14658">
    <property type="entry name" value="EF-hand_9"/>
    <property type="match status" value="1"/>
</dbReference>
<evidence type="ECO:0000313" key="13">
    <source>
        <dbReference type="Proteomes" id="UP000504611"/>
    </source>
</evidence>
<feature type="compositionally biased region" description="Basic and acidic residues" evidence="9">
    <location>
        <begin position="839"/>
        <end position="852"/>
    </location>
</feature>
<dbReference type="OrthoDB" id="10062605at2759"/>
<dbReference type="KEGG" id="ncc:104943304"/>
<feature type="compositionally biased region" description="Polar residues" evidence="9">
    <location>
        <begin position="35"/>
        <end position="51"/>
    </location>
</feature>
<feature type="transmembrane region" description="Helical" evidence="10">
    <location>
        <begin position="1441"/>
        <end position="1461"/>
    </location>
</feature>
<evidence type="ECO:0000256" key="8">
    <source>
        <dbReference type="SAM" id="Coils"/>
    </source>
</evidence>
<evidence type="ECO:0000256" key="4">
    <source>
        <dbReference type="ARBA" id="ARBA00022692"/>
    </source>
</evidence>
<dbReference type="CTD" id="567234"/>
<keyword evidence="6 8" id="KW-0175">Coiled coil</keyword>
<evidence type="ECO:0000256" key="3">
    <source>
        <dbReference type="ARBA" id="ARBA00022490"/>
    </source>
</evidence>
<evidence type="ECO:0000256" key="1">
    <source>
        <dbReference type="ARBA" id="ARBA00004167"/>
    </source>
</evidence>
<evidence type="ECO:0000256" key="7">
    <source>
        <dbReference type="ARBA" id="ARBA00023136"/>
    </source>
</evidence>
<organism evidence="13 14">
    <name type="scientific">Notothenia coriiceps</name>
    <name type="common">black rockcod</name>
    <dbReference type="NCBI Taxonomy" id="8208"/>
    <lineage>
        <taxon>Eukaryota</taxon>
        <taxon>Metazoa</taxon>
        <taxon>Chordata</taxon>
        <taxon>Craniata</taxon>
        <taxon>Vertebrata</taxon>
        <taxon>Euteleostomi</taxon>
        <taxon>Actinopterygii</taxon>
        <taxon>Neopterygii</taxon>
        <taxon>Teleostei</taxon>
        <taxon>Neoteleostei</taxon>
        <taxon>Acanthomorphata</taxon>
        <taxon>Eupercaria</taxon>
        <taxon>Perciformes</taxon>
        <taxon>Notothenioidei</taxon>
        <taxon>Nototheniidae</taxon>
        <taxon>Notothenia</taxon>
    </lineage>
</organism>
<dbReference type="InterPro" id="IPR028168">
    <property type="entry name" value="KASH5_CC"/>
</dbReference>
<dbReference type="InterPro" id="IPR008677">
    <property type="entry name" value="MRVI1"/>
</dbReference>
<feature type="compositionally biased region" description="Basic and acidic residues" evidence="9">
    <location>
        <begin position="122"/>
        <end position="134"/>
    </location>
</feature>
<keyword evidence="4 10" id="KW-0812">Transmembrane</keyword>
<accession>A0A6I9MRD5</accession>
<dbReference type="PANTHER" id="PTHR15352">
    <property type="entry name" value="LYMPHOID-RESTRICTED MEMBRANE PROTEIN, JAW1"/>
    <property type="match status" value="1"/>
</dbReference>
<feature type="domain" description="KASH5-like coiled-coil" evidence="12">
    <location>
        <begin position="364"/>
        <end position="553"/>
    </location>
</feature>